<reference evidence="1 2" key="1">
    <citation type="submission" date="2013-01" db="EMBL/GenBank/DDBJ databases">
        <authorList>
            <person name="Fiebig A."/>
            <person name="Goeker M."/>
            <person name="Klenk H.-P.P."/>
        </authorList>
    </citation>
    <scope>NUCLEOTIDE SEQUENCE [LARGE SCALE GENOMIC DNA]</scope>
    <source>
        <strain evidence="1 2">DSM 17069</strain>
    </source>
</reference>
<dbReference type="eggNOG" id="COG0627">
    <property type="taxonomic scope" value="Bacteria"/>
</dbReference>
<protein>
    <recommendedName>
        <fullName evidence="3">Phosphoadenosine phosphosulfate reductase</fullName>
    </recommendedName>
</protein>
<dbReference type="RefSeq" id="WP_052115285.1">
    <property type="nucleotide sequence ID" value="NZ_KN293978.2"/>
</dbReference>
<dbReference type="HOGENOM" id="CLU_077391_0_0_5"/>
<proteinExistence type="predicted"/>
<dbReference type="PATRIC" id="fig|1288298.3.peg.1394"/>
<name>A0A0A0HR36_9RHOB</name>
<dbReference type="STRING" id="215743.ROSMUCSMR3_00384"/>
<evidence type="ECO:0008006" key="3">
    <source>
        <dbReference type="Google" id="ProtNLM"/>
    </source>
</evidence>
<accession>A0A0A0HR36</accession>
<evidence type="ECO:0000313" key="2">
    <source>
        <dbReference type="Proteomes" id="UP000030021"/>
    </source>
</evidence>
<comment type="caution">
    <text evidence="1">The sequence shown here is derived from an EMBL/GenBank/DDBJ whole genome shotgun (WGS) entry which is preliminary data.</text>
</comment>
<gene>
    <name evidence="1" type="ORF">rosmuc_01381</name>
</gene>
<organism evidence="1 2">
    <name type="scientific">Roseovarius mucosus DSM 17069</name>
    <dbReference type="NCBI Taxonomy" id="1288298"/>
    <lineage>
        <taxon>Bacteria</taxon>
        <taxon>Pseudomonadati</taxon>
        <taxon>Pseudomonadota</taxon>
        <taxon>Alphaproteobacteria</taxon>
        <taxon>Rhodobacterales</taxon>
        <taxon>Roseobacteraceae</taxon>
        <taxon>Roseovarius</taxon>
    </lineage>
</organism>
<evidence type="ECO:0000313" key="1">
    <source>
        <dbReference type="EMBL" id="KGM88548.1"/>
    </source>
</evidence>
<dbReference type="EMBL" id="AONH01000007">
    <property type="protein sequence ID" value="KGM88548.1"/>
    <property type="molecule type" value="Genomic_DNA"/>
</dbReference>
<dbReference type="AlphaFoldDB" id="A0A0A0HR36"/>
<dbReference type="OrthoDB" id="1997677at2"/>
<sequence length="311" mass="34642">MAFLADFETVLPKNRLSFTAAGPTLVVSFDNAVAAQRKAPDRRAWGHGFFADEGHSVLGVIAGDSDWFRCPALHKELLALRDRGFFQQFALVVMTGTSMGGFGAAAFASLAPGCRVISYTPQSTLRADLVPWETNHRKGRQQSWDGLFTDAAAESRQASEVYLFYDPFHSEDRRHAARFTGENVRHLRSPLLGHGLPEAFDAMGLLKDIFRKASTGTLESAWFYAAMRARRTLPKYHKEMLHALARHHHLETGAAVARRAFETFADPYFAQREALFTAATGNILGAMNQMDRIARAQRLRSRIRPDASEAD</sequence>
<dbReference type="Proteomes" id="UP000030021">
    <property type="component" value="Unassembled WGS sequence"/>
</dbReference>